<evidence type="ECO:0000256" key="2">
    <source>
        <dbReference type="ARBA" id="ARBA00022723"/>
    </source>
</evidence>
<dbReference type="PIRSF" id="PIRSF006113">
    <property type="entry name" value="PTP_synth"/>
    <property type="match status" value="1"/>
</dbReference>
<dbReference type="GO" id="GO:0046872">
    <property type="term" value="F:metal ion binding"/>
    <property type="evidence" value="ECO:0007669"/>
    <property type="project" value="UniProtKB-KW"/>
</dbReference>
<sequence>MFQVTQEIHFCYGHRLLNYEGKCKHLHGHNARAIITLERETLDDKGMVVDFSDIKKTIRTWIEDELDHRMILSEKDPVLPMLRELGEPLFVTPCNPTAENIAKIIFDYAKEKGLPVVEVRLWETAKSFATYQED</sequence>
<dbReference type="NCBIfam" id="TIGR03367">
    <property type="entry name" value="queuosine_QueD"/>
    <property type="match status" value="1"/>
</dbReference>
<dbReference type="GO" id="GO:0070497">
    <property type="term" value="F:6-carboxytetrahydropterin synthase activity"/>
    <property type="evidence" value="ECO:0007669"/>
    <property type="project" value="UniProtKB-EC"/>
</dbReference>
<keyword evidence="2" id="KW-0479">Metal-binding</keyword>
<evidence type="ECO:0000256" key="3">
    <source>
        <dbReference type="ARBA" id="ARBA00022833"/>
    </source>
</evidence>
<dbReference type="PANTHER" id="PTHR12589:SF7">
    <property type="entry name" value="6-PYRUVOYL TETRAHYDROBIOPTERIN SYNTHASE"/>
    <property type="match status" value="1"/>
</dbReference>
<dbReference type="AlphaFoldDB" id="A0A3B1D2D6"/>
<protein>
    <submittedName>
        <fullName evidence="5">6-carboxy-5,6,7,8-tetrahydropterin synthase</fullName>
        <ecNumber evidence="5">4.1.2.50</ecNumber>
    </submittedName>
</protein>
<keyword evidence="3" id="KW-0862">Zinc</keyword>
<dbReference type="Gene3D" id="3.30.479.10">
    <property type="entry name" value="6-pyruvoyl tetrahydropterin synthase/QueD"/>
    <property type="match status" value="1"/>
</dbReference>
<dbReference type="SUPFAM" id="SSF55620">
    <property type="entry name" value="Tetrahydrobiopterin biosynthesis enzymes-like"/>
    <property type="match status" value="1"/>
</dbReference>
<reference evidence="5" key="1">
    <citation type="submission" date="2018-06" db="EMBL/GenBank/DDBJ databases">
        <authorList>
            <person name="Zhirakovskaya E."/>
        </authorList>
    </citation>
    <scope>NUCLEOTIDE SEQUENCE</scope>
</reference>
<dbReference type="InterPro" id="IPR038418">
    <property type="entry name" value="6-PTP_synth/QueD_sf"/>
</dbReference>
<accession>A0A3B1D2D6</accession>
<dbReference type="EMBL" id="UOGL01000048">
    <property type="protein sequence ID" value="VAX36309.1"/>
    <property type="molecule type" value="Genomic_DNA"/>
</dbReference>
<dbReference type="Pfam" id="PF01242">
    <property type="entry name" value="PTPS"/>
    <property type="match status" value="1"/>
</dbReference>
<dbReference type="InterPro" id="IPR007115">
    <property type="entry name" value="6-PTP_synth/QueD"/>
</dbReference>
<proteinExistence type="predicted"/>
<comment type="cofactor">
    <cofactor evidence="1">
        <name>Zn(2+)</name>
        <dbReference type="ChEBI" id="CHEBI:29105"/>
    </cofactor>
</comment>
<evidence type="ECO:0000313" key="5">
    <source>
        <dbReference type="EMBL" id="VAX36309.1"/>
    </source>
</evidence>
<dbReference type="EC" id="4.1.2.50" evidence="5"/>
<gene>
    <name evidence="5" type="ORF">MNBD_PLANCTO02-1061</name>
</gene>
<evidence type="ECO:0000256" key="4">
    <source>
        <dbReference type="ARBA" id="ARBA00023239"/>
    </source>
</evidence>
<dbReference type="PANTHER" id="PTHR12589">
    <property type="entry name" value="PYRUVOYL TETRAHYDROBIOPTERIN SYNTHASE"/>
    <property type="match status" value="1"/>
</dbReference>
<keyword evidence="4 5" id="KW-0456">Lyase</keyword>
<organism evidence="5">
    <name type="scientific">hydrothermal vent metagenome</name>
    <dbReference type="NCBI Taxonomy" id="652676"/>
    <lineage>
        <taxon>unclassified sequences</taxon>
        <taxon>metagenomes</taxon>
        <taxon>ecological metagenomes</taxon>
    </lineage>
</organism>
<evidence type="ECO:0000256" key="1">
    <source>
        <dbReference type="ARBA" id="ARBA00001947"/>
    </source>
</evidence>
<name>A0A3B1D2D6_9ZZZZ</name>